<dbReference type="EMBL" id="CM023481">
    <property type="protein sequence ID" value="KAH6946291.1"/>
    <property type="molecule type" value="Genomic_DNA"/>
</dbReference>
<reference evidence="1" key="1">
    <citation type="submission" date="2020-05" db="EMBL/GenBank/DDBJ databases">
        <title>Large-scale comparative analyses of tick genomes elucidate their genetic diversity and vector capacities.</title>
        <authorList>
            <person name="Jia N."/>
            <person name="Wang J."/>
            <person name="Shi W."/>
            <person name="Du L."/>
            <person name="Sun Y."/>
            <person name="Zhan W."/>
            <person name="Jiang J."/>
            <person name="Wang Q."/>
            <person name="Zhang B."/>
            <person name="Ji P."/>
            <person name="Sakyi L.B."/>
            <person name="Cui X."/>
            <person name="Yuan T."/>
            <person name="Jiang B."/>
            <person name="Yang W."/>
            <person name="Lam T.T.-Y."/>
            <person name="Chang Q."/>
            <person name="Ding S."/>
            <person name="Wang X."/>
            <person name="Zhu J."/>
            <person name="Ruan X."/>
            <person name="Zhao L."/>
            <person name="Wei J."/>
            <person name="Que T."/>
            <person name="Du C."/>
            <person name="Cheng J."/>
            <person name="Dai P."/>
            <person name="Han X."/>
            <person name="Huang E."/>
            <person name="Gao Y."/>
            <person name="Liu J."/>
            <person name="Shao H."/>
            <person name="Ye R."/>
            <person name="Li L."/>
            <person name="Wei W."/>
            <person name="Wang X."/>
            <person name="Wang C."/>
            <person name="Yang T."/>
            <person name="Huo Q."/>
            <person name="Li W."/>
            <person name="Guo W."/>
            <person name="Chen H."/>
            <person name="Zhou L."/>
            <person name="Ni X."/>
            <person name="Tian J."/>
            <person name="Zhou Y."/>
            <person name="Sheng Y."/>
            <person name="Liu T."/>
            <person name="Pan Y."/>
            <person name="Xia L."/>
            <person name="Li J."/>
            <person name="Zhao F."/>
            <person name="Cao W."/>
        </authorList>
    </citation>
    <scope>NUCLEOTIDE SEQUENCE</scope>
    <source>
        <strain evidence="1">Hyas-2018</strain>
    </source>
</reference>
<name>A0ACB7TGK0_HYAAI</name>
<dbReference type="Proteomes" id="UP000821845">
    <property type="component" value="Chromosome 1"/>
</dbReference>
<gene>
    <name evidence="1" type="ORF">HPB50_012687</name>
</gene>
<accession>A0ACB7TGK0</accession>
<proteinExistence type="predicted"/>
<sequence length="68" mass="7585">MMSVVTSASLYMFSTAKAECSAIAWVIIDRQRKGGEACITIISDSQEAARHFMNGRIPLKIAFCWEKN</sequence>
<keyword evidence="2" id="KW-1185">Reference proteome</keyword>
<organism evidence="1 2">
    <name type="scientific">Hyalomma asiaticum</name>
    <name type="common">Tick</name>
    <dbReference type="NCBI Taxonomy" id="266040"/>
    <lineage>
        <taxon>Eukaryota</taxon>
        <taxon>Metazoa</taxon>
        <taxon>Ecdysozoa</taxon>
        <taxon>Arthropoda</taxon>
        <taxon>Chelicerata</taxon>
        <taxon>Arachnida</taxon>
        <taxon>Acari</taxon>
        <taxon>Parasitiformes</taxon>
        <taxon>Ixodida</taxon>
        <taxon>Ixodoidea</taxon>
        <taxon>Ixodidae</taxon>
        <taxon>Hyalomminae</taxon>
        <taxon>Hyalomma</taxon>
    </lineage>
</organism>
<comment type="caution">
    <text evidence="1">The sequence shown here is derived from an EMBL/GenBank/DDBJ whole genome shotgun (WGS) entry which is preliminary data.</text>
</comment>
<protein>
    <submittedName>
        <fullName evidence="1">Uncharacterized protein</fullName>
    </submittedName>
</protein>
<evidence type="ECO:0000313" key="2">
    <source>
        <dbReference type="Proteomes" id="UP000821845"/>
    </source>
</evidence>
<evidence type="ECO:0000313" key="1">
    <source>
        <dbReference type="EMBL" id="KAH6946291.1"/>
    </source>
</evidence>